<evidence type="ECO:0000313" key="4">
    <source>
        <dbReference type="EMBL" id="KAL0453719.1"/>
    </source>
</evidence>
<dbReference type="Gene3D" id="3.60.10.10">
    <property type="entry name" value="Endonuclease/exonuclease/phosphatase"/>
    <property type="match status" value="1"/>
</dbReference>
<dbReference type="Pfam" id="PF13966">
    <property type="entry name" value="zf-RVT"/>
    <property type="match status" value="1"/>
</dbReference>
<dbReference type="CDD" id="cd01650">
    <property type="entry name" value="RT_nLTR_like"/>
    <property type="match status" value="1"/>
</dbReference>
<dbReference type="PANTHER" id="PTHR33116:SF86">
    <property type="entry name" value="REVERSE TRANSCRIPTASE DOMAIN-CONTAINING PROTEIN"/>
    <property type="match status" value="1"/>
</dbReference>
<gene>
    <name evidence="4" type="ORF">Slati_1350000</name>
</gene>
<feature type="domain" description="Reverse transcriptase" evidence="2">
    <location>
        <begin position="269"/>
        <end position="377"/>
    </location>
</feature>
<dbReference type="InterPro" id="IPR026960">
    <property type="entry name" value="RVT-Znf"/>
</dbReference>
<evidence type="ECO:0000259" key="3">
    <source>
        <dbReference type="Pfam" id="PF13966"/>
    </source>
</evidence>
<dbReference type="AlphaFoldDB" id="A0AAW2XKR0"/>
<dbReference type="SUPFAM" id="SSF56219">
    <property type="entry name" value="DNase I-like"/>
    <property type="match status" value="1"/>
</dbReference>
<feature type="domain" description="Reverse transcriptase zinc-binding" evidence="3">
    <location>
        <begin position="631"/>
        <end position="688"/>
    </location>
</feature>
<dbReference type="InterPro" id="IPR036691">
    <property type="entry name" value="Endo/exonu/phosph_ase_sf"/>
</dbReference>
<organism evidence="4">
    <name type="scientific">Sesamum latifolium</name>
    <dbReference type="NCBI Taxonomy" id="2727402"/>
    <lineage>
        <taxon>Eukaryota</taxon>
        <taxon>Viridiplantae</taxon>
        <taxon>Streptophyta</taxon>
        <taxon>Embryophyta</taxon>
        <taxon>Tracheophyta</taxon>
        <taxon>Spermatophyta</taxon>
        <taxon>Magnoliopsida</taxon>
        <taxon>eudicotyledons</taxon>
        <taxon>Gunneridae</taxon>
        <taxon>Pentapetalae</taxon>
        <taxon>asterids</taxon>
        <taxon>lamiids</taxon>
        <taxon>Lamiales</taxon>
        <taxon>Pedaliaceae</taxon>
        <taxon>Sesamum</taxon>
    </lineage>
</organism>
<keyword evidence="1" id="KW-1133">Transmembrane helix</keyword>
<evidence type="ECO:0000256" key="1">
    <source>
        <dbReference type="SAM" id="Phobius"/>
    </source>
</evidence>
<keyword evidence="1" id="KW-0472">Membrane</keyword>
<dbReference type="PANTHER" id="PTHR33116">
    <property type="entry name" value="REVERSE TRANSCRIPTASE ZINC-BINDING DOMAIN-CONTAINING PROTEIN-RELATED-RELATED"/>
    <property type="match status" value="1"/>
</dbReference>
<comment type="caution">
    <text evidence="4">The sequence shown here is derived from an EMBL/GenBank/DDBJ whole genome shotgun (WGS) entry which is preliminary data.</text>
</comment>
<reference evidence="4" key="2">
    <citation type="journal article" date="2024" name="Plant">
        <title>Genomic evolution and insights into agronomic trait innovations of Sesamum species.</title>
        <authorList>
            <person name="Miao H."/>
            <person name="Wang L."/>
            <person name="Qu L."/>
            <person name="Liu H."/>
            <person name="Sun Y."/>
            <person name="Le M."/>
            <person name="Wang Q."/>
            <person name="Wei S."/>
            <person name="Zheng Y."/>
            <person name="Lin W."/>
            <person name="Duan Y."/>
            <person name="Cao H."/>
            <person name="Xiong S."/>
            <person name="Wang X."/>
            <person name="Wei L."/>
            <person name="Li C."/>
            <person name="Ma Q."/>
            <person name="Ju M."/>
            <person name="Zhao R."/>
            <person name="Li G."/>
            <person name="Mu C."/>
            <person name="Tian Q."/>
            <person name="Mei H."/>
            <person name="Zhang T."/>
            <person name="Gao T."/>
            <person name="Zhang H."/>
        </authorList>
    </citation>
    <scope>NUCLEOTIDE SEQUENCE</scope>
    <source>
        <strain evidence="4">KEN1</strain>
    </source>
</reference>
<name>A0AAW2XKR0_9LAMI</name>
<reference evidence="4" key="1">
    <citation type="submission" date="2020-06" db="EMBL/GenBank/DDBJ databases">
        <authorList>
            <person name="Li T."/>
            <person name="Hu X."/>
            <person name="Zhang T."/>
            <person name="Song X."/>
            <person name="Zhang H."/>
            <person name="Dai N."/>
            <person name="Sheng W."/>
            <person name="Hou X."/>
            <person name="Wei L."/>
        </authorList>
    </citation>
    <scope>NUCLEOTIDE SEQUENCE</scope>
    <source>
        <strain evidence="4">KEN1</strain>
        <tissue evidence="4">Leaf</tissue>
    </source>
</reference>
<dbReference type="EMBL" id="JACGWN010000004">
    <property type="protein sequence ID" value="KAL0453719.1"/>
    <property type="molecule type" value="Genomic_DNA"/>
</dbReference>
<sequence>MVFLCETKCGHRQVELLKQRFGLFGLSVLAIGKSGGLALLWQQNVIVQLRSFSRFHIDVDVFTSDSAVGWRLTGFYGAAEASHKKIGWDTLRTLSRQSDAPWIGIGDFNEILFHHEKTDMTPQEIRQRDRPKAQFRFDARWLQSAGCKGVIEQTWADRVEGDAHLVLWKKIQKCRVGLLQWKRTEFGRSHQDIRKLEERWQQRSKEHWLANGDCNTKYFHSRASTRKRHNAISCLKDSEGSDVSNSVLRILNEHALLYKMNHTHVVLIPKCDNPETASQLRPISLCNVVLKIASICLANRLKLLMNSIVSQSQSAFIPDRLITDNVLLAFELNHFLKVSNRSKKAFAALKLDMSKAYDRVEWSFLRWVLLRLGFESELVELVMLLVTTVSYSLTIEEAFMSDPASGYAGGVTGDKNAQIGPIRSILDIYAKASGQEVNFSKSSMVISGAVQQEEKRRLARLLGVQLVVSHDRYLGLPAAAGKSRKALFQNIRDRLFTRINGWNSKLLSQAGKGVLIKSVLQSLPTYAMSCFRLPDNLLQDMEKMMRDFWWHSRGWRVVSKPSSLLSCVLKAKYFPYCSFWEAPVGSRPSLTWRSILLARGVLRVGCEARTTTINPDDGGVVWKQSKKGLFSAPPRVRVQAWRFCHEAIPTMDNLAKRHQGLDSSCALCGVVETIKHILWECHFARMVWALSNIPMGLLDVWTEGTAAWFSSVV</sequence>
<accession>A0AAW2XKR0</accession>
<evidence type="ECO:0000259" key="2">
    <source>
        <dbReference type="Pfam" id="PF00078"/>
    </source>
</evidence>
<protein>
    <submittedName>
        <fullName evidence="4">Mitochondrial protein</fullName>
    </submittedName>
</protein>
<dbReference type="Pfam" id="PF00078">
    <property type="entry name" value="RVT_1"/>
    <property type="match status" value="1"/>
</dbReference>
<keyword evidence="1" id="KW-0812">Transmembrane</keyword>
<feature type="transmembrane region" description="Helical" evidence="1">
    <location>
        <begin position="21"/>
        <end position="41"/>
    </location>
</feature>
<proteinExistence type="predicted"/>
<dbReference type="InterPro" id="IPR000477">
    <property type="entry name" value="RT_dom"/>
</dbReference>